<feature type="region of interest" description="Disordered" evidence="1">
    <location>
        <begin position="644"/>
        <end position="669"/>
    </location>
</feature>
<feature type="region of interest" description="Disordered" evidence="1">
    <location>
        <begin position="427"/>
        <end position="460"/>
    </location>
</feature>
<dbReference type="Proteomes" id="UP001159363">
    <property type="component" value="Chromosome 1"/>
</dbReference>
<evidence type="ECO:0000256" key="1">
    <source>
        <dbReference type="SAM" id="MobiDB-lite"/>
    </source>
</evidence>
<feature type="compositionally biased region" description="Basic residues" evidence="1">
    <location>
        <begin position="654"/>
        <end position="665"/>
    </location>
</feature>
<feature type="compositionally biased region" description="Basic and acidic residues" evidence="1">
    <location>
        <begin position="106"/>
        <end position="116"/>
    </location>
</feature>
<comment type="caution">
    <text evidence="2">The sequence shown here is derived from an EMBL/GenBank/DDBJ whole genome shotgun (WGS) entry which is preliminary data.</text>
</comment>
<gene>
    <name evidence="2" type="ORF">PR048_000404</name>
</gene>
<keyword evidence="3" id="KW-1185">Reference proteome</keyword>
<name>A0ABQ9IEK2_9NEOP</name>
<sequence>MMIGRTTIVSRLRRVRTSKSSNDLLRRFLHPPREPDFRKVELDHELTIHGSGRLLGGLCSCASKVKKRGSDKGDTPECKGRGNGRSPRKNPPASGNPPARSQMLRYESEPRREWKPVRQGGRRNTVTPCAHECGVLSLRCNLPGLVKLSLYEAEEHPAPTNRGAEKRRFTQAPPGGPGLATLSTHEKSRTGTSEEGVAEAWSSRGSCKRLAGPVPDVAESRRLKIIARRVLRPTPAIYDPPATGLVVERHGSFLRPVAYTWLPWPRAHGATAATKSRSPRCSAIVALLHLLGLPMIRPVHTRQSRGPTCKKSLKTREHLQYIELKTHSNQHPCHHRALTGTGTVNKLPLWELTMPSWIVNIRWLYQYDQLDLTASTGTMNKHLILYHDRLNIMVMQPIEMLHNHLKARGNVMEYSAAQNAPTLQVEVVESHGSKSRQNAPTPSSGHMEPRGNPPIRVSGNLAGQQATTPHEMHCNDSWELLDLRALNLYQLNLWKPQNLRYKHAMSESVPQNRVYPVPSSFSLFTTFPIFYEVPTNRLVSSTSMMLQELYLYAACRESRLTVIRIAPSLLDLGRAGLSQKFFLFRSFEAEKRGSDKGETATRIECAIAAKRKALNWRTRFGRLLTTWSRESTRVKRDVNGAAPECKSWETGESRKKKKKKKKPRRQAATYSTIPTFENPGVTLAGIESLFAMLGGDATGDLRICRGGAGARTQTPRLQVGRPIPELWGQDTTLLPYINNPTWLTIGRRGPPALNFAWNLASTKLQGHSVHSHYHVTAARVPRKGEPAFDAHETIALIHLLSHSPR</sequence>
<protein>
    <submittedName>
        <fullName evidence="2">Uncharacterized protein</fullName>
    </submittedName>
</protein>
<feature type="compositionally biased region" description="Basic and acidic residues" evidence="1">
    <location>
        <begin position="157"/>
        <end position="168"/>
    </location>
</feature>
<dbReference type="EMBL" id="JARBHB010000001">
    <property type="protein sequence ID" value="KAJ8895079.1"/>
    <property type="molecule type" value="Genomic_DNA"/>
</dbReference>
<organism evidence="2 3">
    <name type="scientific">Dryococelus australis</name>
    <dbReference type="NCBI Taxonomy" id="614101"/>
    <lineage>
        <taxon>Eukaryota</taxon>
        <taxon>Metazoa</taxon>
        <taxon>Ecdysozoa</taxon>
        <taxon>Arthropoda</taxon>
        <taxon>Hexapoda</taxon>
        <taxon>Insecta</taxon>
        <taxon>Pterygota</taxon>
        <taxon>Neoptera</taxon>
        <taxon>Polyneoptera</taxon>
        <taxon>Phasmatodea</taxon>
        <taxon>Verophasmatodea</taxon>
        <taxon>Anareolatae</taxon>
        <taxon>Phasmatidae</taxon>
        <taxon>Eurycanthinae</taxon>
        <taxon>Dryococelus</taxon>
    </lineage>
</organism>
<feature type="region of interest" description="Disordered" evidence="1">
    <location>
        <begin position="157"/>
        <end position="199"/>
    </location>
</feature>
<reference evidence="2 3" key="1">
    <citation type="submission" date="2023-02" db="EMBL/GenBank/DDBJ databases">
        <title>LHISI_Scaffold_Assembly.</title>
        <authorList>
            <person name="Stuart O.P."/>
            <person name="Cleave R."/>
            <person name="Magrath M.J.L."/>
            <person name="Mikheyev A.S."/>
        </authorList>
    </citation>
    <scope>NUCLEOTIDE SEQUENCE [LARGE SCALE GENOMIC DNA]</scope>
    <source>
        <strain evidence="2">Daus_M_001</strain>
        <tissue evidence="2">Leg muscle</tissue>
    </source>
</reference>
<proteinExistence type="predicted"/>
<evidence type="ECO:0000313" key="2">
    <source>
        <dbReference type="EMBL" id="KAJ8895079.1"/>
    </source>
</evidence>
<accession>A0ABQ9IEK2</accession>
<feature type="compositionally biased region" description="Basic and acidic residues" evidence="1">
    <location>
        <begin position="68"/>
        <end position="80"/>
    </location>
</feature>
<evidence type="ECO:0000313" key="3">
    <source>
        <dbReference type="Proteomes" id="UP001159363"/>
    </source>
</evidence>
<feature type="region of interest" description="Disordered" evidence="1">
    <location>
        <begin position="66"/>
        <end position="125"/>
    </location>
</feature>
<feature type="compositionally biased region" description="Polar residues" evidence="1">
    <location>
        <begin position="435"/>
        <end position="444"/>
    </location>
</feature>